<organism evidence="11 12">
    <name type="scientific">Faecalibacterium prausnitzii</name>
    <dbReference type="NCBI Taxonomy" id="853"/>
    <lineage>
        <taxon>Bacteria</taxon>
        <taxon>Bacillati</taxon>
        <taxon>Bacillota</taxon>
        <taxon>Clostridia</taxon>
        <taxon>Eubacteriales</taxon>
        <taxon>Oscillospiraceae</taxon>
        <taxon>Faecalibacterium</taxon>
    </lineage>
</organism>
<evidence type="ECO:0000256" key="2">
    <source>
        <dbReference type="ARBA" id="ARBA00022723"/>
    </source>
</evidence>
<keyword evidence="7 10" id="KW-0238">DNA-binding</keyword>
<dbReference type="EC" id="3.1.-.-" evidence="10"/>
<dbReference type="Proteomes" id="UP000251144">
    <property type="component" value="Unassembled WGS sequence"/>
</dbReference>
<feature type="binding site" evidence="10">
    <location>
        <position position="234"/>
    </location>
    <ligand>
        <name>Mn(2+)</name>
        <dbReference type="ChEBI" id="CHEBI:29035"/>
    </ligand>
</feature>
<dbReference type="InterPro" id="IPR042206">
    <property type="entry name" value="CRISPR-assoc_Cas1_C"/>
</dbReference>
<dbReference type="CDD" id="cd09721">
    <property type="entry name" value="Cas1_I-C"/>
    <property type="match status" value="1"/>
</dbReference>
<dbReference type="InterPro" id="IPR002729">
    <property type="entry name" value="CRISPR-assoc_Cas1"/>
</dbReference>
<keyword evidence="6 10" id="KW-0051">Antiviral defense</keyword>
<accession>A0A329TRX5</accession>
<evidence type="ECO:0000256" key="7">
    <source>
        <dbReference type="ARBA" id="ARBA00023125"/>
    </source>
</evidence>
<feature type="binding site" evidence="10">
    <location>
        <position position="249"/>
    </location>
    <ligand>
        <name>Mn(2+)</name>
        <dbReference type="ChEBI" id="CHEBI:29035"/>
    </ligand>
</feature>
<dbReference type="Gene3D" id="1.20.120.920">
    <property type="entry name" value="CRISPR-associated endonuclease Cas1, C-terminal domain"/>
    <property type="match status" value="1"/>
</dbReference>
<keyword evidence="3 10" id="KW-0255">Endonuclease</keyword>
<dbReference type="GO" id="GO:0051607">
    <property type="term" value="P:defense response to virus"/>
    <property type="evidence" value="ECO:0007669"/>
    <property type="project" value="UniProtKB-UniRule"/>
</dbReference>
<comment type="similarity">
    <text evidence="10">Belongs to the CRISPR-associated endonuclease Cas1 family.</text>
</comment>
<dbReference type="Gene3D" id="3.100.10.20">
    <property type="entry name" value="CRISPR-associated endonuclease Cas1, N-terminal domain"/>
    <property type="match status" value="1"/>
</dbReference>
<keyword evidence="2 10" id="KW-0479">Metal-binding</keyword>
<evidence type="ECO:0000256" key="6">
    <source>
        <dbReference type="ARBA" id="ARBA00023118"/>
    </source>
</evidence>
<dbReference type="NCBIfam" id="TIGR00287">
    <property type="entry name" value="cas1"/>
    <property type="match status" value="1"/>
</dbReference>
<evidence type="ECO:0000256" key="5">
    <source>
        <dbReference type="ARBA" id="ARBA00022842"/>
    </source>
</evidence>
<feature type="binding site" evidence="10">
    <location>
        <position position="166"/>
    </location>
    <ligand>
        <name>Mn(2+)</name>
        <dbReference type="ChEBI" id="CHEBI:29035"/>
    </ligand>
</feature>
<evidence type="ECO:0000256" key="4">
    <source>
        <dbReference type="ARBA" id="ARBA00022801"/>
    </source>
</evidence>
<evidence type="ECO:0000256" key="8">
    <source>
        <dbReference type="ARBA" id="ARBA00023211"/>
    </source>
</evidence>
<keyword evidence="5 10" id="KW-0460">Magnesium</keyword>
<name>A0A329TRX5_9FIRM</name>
<evidence type="ECO:0000256" key="9">
    <source>
        <dbReference type="ARBA" id="ARBA00038592"/>
    </source>
</evidence>
<evidence type="ECO:0000256" key="10">
    <source>
        <dbReference type="HAMAP-Rule" id="MF_01470"/>
    </source>
</evidence>
<dbReference type="GO" id="GO:0004520">
    <property type="term" value="F:DNA endonuclease activity"/>
    <property type="evidence" value="ECO:0007669"/>
    <property type="project" value="InterPro"/>
</dbReference>
<dbReference type="InterPro" id="IPR019856">
    <property type="entry name" value="CRISPR-assoc_Cas1_DVULG"/>
</dbReference>
<dbReference type="PANTHER" id="PTHR34353:SF2">
    <property type="entry name" value="CRISPR-ASSOCIATED ENDONUCLEASE CAS1 1"/>
    <property type="match status" value="1"/>
</dbReference>
<dbReference type="GO" id="GO:0003677">
    <property type="term" value="F:DNA binding"/>
    <property type="evidence" value="ECO:0007669"/>
    <property type="project" value="UniProtKB-KW"/>
</dbReference>
<dbReference type="EMBL" id="PRLB01000016">
    <property type="protein sequence ID" value="RAW51763.1"/>
    <property type="molecule type" value="Genomic_DNA"/>
</dbReference>
<keyword evidence="1 10" id="KW-0540">Nuclease</keyword>
<dbReference type="GO" id="GO:0043571">
    <property type="term" value="P:maintenance of CRISPR repeat elements"/>
    <property type="evidence" value="ECO:0007669"/>
    <property type="project" value="UniProtKB-UniRule"/>
</dbReference>
<reference evidence="11 12" key="1">
    <citation type="submission" date="2018-02" db="EMBL/GenBank/DDBJ databases">
        <title>Complete genome sequencing of Faecalibacterium prausnitzii strains isolated from the human gut.</title>
        <authorList>
            <person name="Fitzgerald B.C."/>
            <person name="Shkoporov A.N."/>
            <person name="Ross P.R."/>
            <person name="Hill C."/>
        </authorList>
    </citation>
    <scope>NUCLEOTIDE SEQUENCE [LARGE SCALE GENOMIC DNA]</scope>
    <source>
        <strain evidence="11 12">APC942/32-1</strain>
    </source>
</reference>
<dbReference type="InterPro" id="IPR050646">
    <property type="entry name" value="Cas1"/>
</dbReference>
<evidence type="ECO:0000256" key="1">
    <source>
        <dbReference type="ARBA" id="ARBA00022722"/>
    </source>
</evidence>
<dbReference type="InterPro" id="IPR042211">
    <property type="entry name" value="CRISPR-assoc_Cas1_N"/>
</dbReference>
<dbReference type="OrthoDB" id="9803119at2"/>
<keyword evidence="8 10" id="KW-0464">Manganese</keyword>
<comment type="function">
    <text evidence="10">CRISPR (clustered regularly interspaced short palindromic repeat), is an adaptive immune system that provides protection against mobile genetic elements (viruses, transposable elements and conjugative plasmids). CRISPR clusters contain spacers, sequences complementary to antecedent mobile elements, and target invading nucleic acids. CRISPR clusters are transcribed and processed into CRISPR RNA (crRNA). Acts as a dsDNA endonuclease. Involved in the integration of spacer DNA into the CRISPR cassette.</text>
</comment>
<dbReference type="GO" id="GO:0016787">
    <property type="term" value="F:hydrolase activity"/>
    <property type="evidence" value="ECO:0007669"/>
    <property type="project" value="UniProtKB-KW"/>
</dbReference>
<protein>
    <recommendedName>
        <fullName evidence="10">CRISPR-associated endonuclease Cas1</fullName>
        <ecNumber evidence="10">3.1.-.-</ecNumber>
    </recommendedName>
</protein>
<dbReference type="HAMAP" id="MF_01470">
    <property type="entry name" value="Cas1"/>
    <property type="match status" value="1"/>
</dbReference>
<comment type="caution">
    <text evidence="11">The sequence shown here is derived from an EMBL/GenBank/DDBJ whole genome shotgun (WGS) entry which is preliminary data.</text>
</comment>
<evidence type="ECO:0000313" key="12">
    <source>
        <dbReference type="Proteomes" id="UP000251144"/>
    </source>
</evidence>
<keyword evidence="4 10" id="KW-0378">Hydrolase</keyword>
<evidence type="ECO:0000256" key="3">
    <source>
        <dbReference type="ARBA" id="ARBA00022759"/>
    </source>
</evidence>
<sequence>MRKFLNTLYVLNKDAYLSLEGENIVLLCNKAEIGRVPLHRLEGIVCFSYPGASPALMGKCARLGVDLSFFSPQGRFLARAVGEERGNVLLRQTQYRIADSEAESCLYARNFILGKVYNARWVLERATRDHPQRVPVEQLKRTSAQLAAALPLIEQCDDLDQLRGLEGEAAQRYFDCFDSLILQQHDDFSFSGRSRRPPLDSTNALLSFAYSLLASDCTAALQSVGLDPYVGFLHRARPGRRSLALDLMEELRTVYADRFVLSCINQKIMTPKHFQKQENGAVLLTDEGRRAFLGGWQTRKQETITHPFLNEKLPWGLVPYVQALLLARTLRGDMELYPPFFWK</sequence>
<gene>
    <name evidence="10" type="primary">cas1</name>
    <name evidence="11" type="ORF">C4N26_12865</name>
</gene>
<evidence type="ECO:0000313" key="11">
    <source>
        <dbReference type="EMBL" id="RAW51763.1"/>
    </source>
</evidence>
<dbReference type="AlphaFoldDB" id="A0A329TRX5"/>
<comment type="subunit">
    <text evidence="9 10">Homodimer, forms a heterotetramer with a Cas2 homodimer.</text>
</comment>
<dbReference type="GO" id="GO:0046872">
    <property type="term" value="F:metal ion binding"/>
    <property type="evidence" value="ECO:0007669"/>
    <property type="project" value="UniProtKB-UniRule"/>
</dbReference>
<dbReference type="Pfam" id="PF01867">
    <property type="entry name" value="Cas_Cas1"/>
    <property type="match status" value="1"/>
</dbReference>
<dbReference type="NCBIfam" id="TIGR03640">
    <property type="entry name" value="cas1_DVULG"/>
    <property type="match status" value="1"/>
</dbReference>
<dbReference type="PANTHER" id="PTHR34353">
    <property type="entry name" value="CRISPR-ASSOCIATED ENDONUCLEASE CAS1 1"/>
    <property type="match status" value="1"/>
</dbReference>
<proteinExistence type="inferred from homology"/>
<comment type="cofactor">
    <cofactor evidence="10">
        <name>Mg(2+)</name>
        <dbReference type="ChEBI" id="CHEBI:18420"/>
    </cofactor>
    <cofactor evidence="10">
        <name>Mn(2+)</name>
        <dbReference type="ChEBI" id="CHEBI:29035"/>
    </cofactor>
</comment>
<dbReference type="RefSeq" id="WP_158401644.1">
    <property type="nucleotide sequence ID" value="NZ_PRLB01000016.1"/>
</dbReference>